<feature type="chain" id="PRO_5035908425" evidence="1">
    <location>
        <begin position="23"/>
        <end position="228"/>
    </location>
</feature>
<feature type="signal peptide" evidence="1">
    <location>
        <begin position="1"/>
        <end position="22"/>
    </location>
</feature>
<gene>
    <name evidence="2" type="ORF">LSUE1_G002628</name>
</gene>
<reference evidence="2 3" key="1">
    <citation type="submission" date="2018-05" db="EMBL/GenBank/DDBJ databases">
        <title>Genome sequencing and assembly of the regulated plant pathogen Lachnellula willkommii and related sister species for the development of diagnostic species identification markers.</title>
        <authorList>
            <person name="Giroux E."/>
            <person name="Bilodeau G."/>
        </authorList>
    </citation>
    <scope>NUCLEOTIDE SEQUENCE [LARGE SCALE GENOMIC DNA]</scope>
    <source>
        <strain evidence="2 3">CBS 268.59</strain>
    </source>
</reference>
<dbReference type="OrthoDB" id="3524163at2759"/>
<sequence>MMNLIVLGYAICFAILQGSASANSYFWFLPNAPITRYQTTMVVPAYGGGGQHAVWPGLENAAANFVFQSVVSDSYSPGSWTFFVEYCCNIGSPGFVYGPPLKVYPGDTITSTFSLNNGVWTDSWSLVPGATGSANGQQAHSGSSGQAFPSEGDLTRAILGVELMDGGSWDFGQVPWTSLSITASTTSGWCSFGYSSQALNYQVSSGTQSTSGGSTTCTYSSLQFIGAQ</sequence>
<protein>
    <submittedName>
        <fullName evidence="2">Uncharacterized protein</fullName>
    </submittedName>
</protein>
<evidence type="ECO:0000256" key="1">
    <source>
        <dbReference type="SAM" id="SignalP"/>
    </source>
</evidence>
<keyword evidence="3" id="KW-1185">Reference proteome</keyword>
<keyword evidence="1" id="KW-0732">Signal</keyword>
<dbReference type="EMBL" id="QGMK01000447">
    <property type="protein sequence ID" value="TVY81635.1"/>
    <property type="molecule type" value="Genomic_DNA"/>
</dbReference>
<organism evidence="2 3">
    <name type="scientific">Lachnellula suecica</name>
    <dbReference type="NCBI Taxonomy" id="602035"/>
    <lineage>
        <taxon>Eukaryota</taxon>
        <taxon>Fungi</taxon>
        <taxon>Dikarya</taxon>
        <taxon>Ascomycota</taxon>
        <taxon>Pezizomycotina</taxon>
        <taxon>Leotiomycetes</taxon>
        <taxon>Helotiales</taxon>
        <taxon>Lachnaceae</taxon>
        <taxon>Lachnellula</taxon>
    </lineage>
</organism>
<evidence type="ECO:0000313" key="3">
    <source>
        <dbReference type="Proteomes" id="UP000469558"/>
    </source>
</evidence>
<comment type="caution">
    <text evidence="2">The sequence shown here is derived from an EMBL/GenBank/DDBJ whole genome shotgun (WGS) entry which is preliminary data.</text>
</comment>
<accession>A0A8T9C7G7</accession>
<dbReference type="Proteomes" id="UP000469558">
    <property type="component" value="Unassembled WGS sequence"/>
</dbReference>
<evidence type="ECO:0000313" key="2">
    <source>
        <dbReference type="EMBL" id="TVY81635.1"/>
    </source>
</evidence>
<proteinExistence type="predicted"/>
<name>A0A8T9C7G7_9HELO</name>
<dbReference type="AlphaFoldDB" id="A0A8T9C7G7"/>